<organism evidence="3 4">
    <name type="scientific">Leifsonia xyli subsp. cynodontis DSM 46306</name>
    <dbReference type="NCBI Taxonomy" id="1389489"/>
    <lineage>
        <taxon>Bacteria</taxon>
        <taxon>Bacillati</taxon>
        <taxon>Actinomycetota</taxon>
        <taxon>Actinomycetes</taxon>
        <taxon>Micrococcales</taxon>
        <taxon>Microbacteriaceae</taxon>
        <taxon>Leifsonia</taxon>
    </lineage>
</organism>
<dbReference type="PATRIC" id="fig|1389489.3.peg.861"/>
<dbReference type="GO" id="GO:0005524">
    <property type="term" value="F:ATP binding"/>
    <property type="evidence" value="ECO:0007669"/>
    <property type="project" value="UniProtKB-UniRule"/>
</dbReference>
<dbReference type="KEGG" id="lxy:O159_08930"/>
<dbReference type="GO" id="GO:0042578">
    <property type="term" value="F:phosphoric ester hydrolase activity"/>
    <property type="evidence" value="ECO:0007669"/>
    <property type="project" value="TreeGrafter"/>
</dbReference>
<dbReference type="Gene3D" id="3.20.20.140">
    <property type="entry name" value="Metal-dependent hydrolases"/>
    <property type="match status" value="1"/>
</dbReference>
<dbReference type="HOGENOM" id="CLU_072555_0_0_11"/>
<dbReference type="Pfam" id="PF15632">
    <property type="entry name" value="ATPgrasp_Ter"/>
    <property type="match status" value="1"/>
</dbReference>
<dbReference type="PROSITE" id="PS50975">
    <property type="entry name" value="ATP_GRASP"/>
    <property type="match status" value="1"/>
</dbReference>
<evidence type="ECO:0000256" key="1">
    <source>
        <dbReference type="PROSITE-ProRule" id="PRU00409"/>
    </source>
</evidence>
<evidence type="ECO:0000313" key="4">
    <source>
        <dbReference type="Proteomes" id="UP000016743"/>
    </source>
</evidence>
<name>U3P5I3_LEIXC</name>
<keyword evidence="4" id="KW-1185">Reference proteome</keyword>
<sequence length="331" mass="34577">MRYSVDGVPALLEVNPRFPGAMPLTIAAGVDMPALLLDLVLGRPVPSAVDFAELANVRFLEDVFLDPGGGARLRERRALGRSRRMTALLRGDFHVHSTFSDDARSTLTENIAAAHAAGLELLRLTDHVRASTTWVPEFLAAVAAESVPEGLTVLTGVEAKLLDVSGAVDAPAGLVVGAGGVGAVVIGDHQFPGTDGPWSPEATRARLAAGLSADDALDLLVTASIRAMERTPNAQLAHWFSILPKVGLSEEQLGDDRLLAWASAATATGTIVEVNEKWDCPGPAAVAALQSAGARIVASTDSHQAGDVGRYERVSAILDAAAVIRRPKGDQ</sequence>
<dbReference type="Gene3D" id="3.30.470.20">
    <property type="entry name" value="ATP-grasp fold, B domain"/>
    <property type="match status" value="1"/>
</dbReference>
<dbReference type="InterPro" id="IPR016195">
    <property type="entry name" value="Pol/histidinol_Pase-like"/>
</dbReference>
<protein>
    <recommendedName>
        <fullName evidence="2">ATP-grasp domain-containing protein</fullName>
    </recommendedName>
</protein>
<dbReference type="CDD" id="cd07432">
    <property type="entry name" value="PHP_HisPPase"/>
    <property type="match status" value="1"/>
</dbReference>
<dbReference type="GO" id="GO:0008270">
    <property type="term" value="F:zinc ion binding"/>
    <property type="evidence" value="ECO:0007669"/>
    <property type="project" value="TreeGrafter"/>
</dbReference>
<dbReference type="PANTHER" id="PTHR36928">
    <property type="entry name" value="PHOSPHATASE YCDX-RELATED"/>
    <property type="match status" value="1"/>
</dbReference>
<dbReference type="STRING" id="1389489.O159_08930"/>
<reference evidence="3 4" key="1">
    <citation type="journal article" date="2013" name="Genome Announc.">
        <title>Complete Genome Sequence of Leifsonia xyli subsp. cynodontis Strain DSM46306, a Gram-Positive Bacterial Pathogen of Grasses.</title>
        <authorList>
            <person name="Monteiro-Vitorello C.B."/>
            <person name="Zerillo M.M."/>
            <person name="Van Sluys M.A."/>
            <person name="Camargo L.E."/>
            <person name="Kitajima J.P."/>
        </authorList>
    </citation>
    <scope>NUCLEOTIDE SEQUENCE [LARGE SCALE GENOMIC DNA]</scope>
    <source>
        <strain evidence="3 4">DSM 46306</strain>
    </source>
</reference>
<dbReference type="eggNOG" id="COG1387">
    <property type="taxonomic scope" value="Bacteria"/>
</dbReference>
<dbReference type="Proteomes" id="UP000016743">
    <property type="component" value="Chromosome"/>
</dbReference>
<dbReference type="AlphaFoldDB" id="U3P5I3"/>
<dbReference type="EMBL" id="CP006734">
    <property type="protein sequence ID" value="AGW41031.1"/>
    <property type="molecule type" value="Genomic_DNA"/>
</dbReference>
<gene>
    <name evidence="3" type="ORF">O159_08930</name>
</gene>
<proteinExistence type="predicted"/>
<dbReference type="InterPro" id="IPR050243">
    <property type="entry name" value="PHP_phosphatase"/>
</dbReference>
<dbReference type="InterPro" id="IPR004013">
    <property type="entry name" value="PHP_dom"/>
</dbReference>
<evidence type="ECO:0000313" key="3">
    <source>
        <dbReference type="EMBL" id="AGW41031.1"/>
    </source>
</evidence>
<evidence type="ECO:0000259" key="2">
    <source>
        <dbReference type="PROSITE" id="PS50975"/>
    </source>
</evidence>
<keyword evidence="1" id="KW-0547">Nucleotide-binding</keyword>
<dbReference type="Pfam" id="PF02811">
    <property type="entry name" value="PHP"/>
    <property type="match status" value="1"/>
</dbReference>
<dbReference type="GO" id="GO:0005829">
    <property type="term" value="C:cytosol"/>
    <property type="evidence" value="ECO:0007669"/>
    <property type="project" value="TreeGrafter"/>
</dbReference>
<keyword evidence="1" id="KW-0067">ATP-binding</keyword>
<accession>U3P5I3</accession>
<dbReference type="InterPro" id="IPR003141">
    <property type="entry name" value="Pol/His_phosphatase_N"/>
</dbReference>
<feature type="domain" description="ATP-grasp" evidence="2">
    <location>
        <begin position="6"/>
        <end position="41"/>
    </location>
</feature>
<dbReference type="SUPFAM" id="SSF89550">
    <property type="entry name" value="PHP domain-like"/>
    <property type="match status" value="1"/>
</dbReference>
<dbReference type="PANTHER" id="PTHR36928:SF1">
    <property type="entry name" value="PHOSPHATASE YCDX-RELATED"/>
    <property type="match status" value="1"/>
</dbReference>
<dbReference type="SUPFAM" id="SSF56059">
    <property type="entry name" value="Glutathione synthetase ATP-binding domain-like"/>
    <property type="match status" value="1"/>
</dbReference>
<dbReference type="SMART" id="SM00481">
    <property type="entry name" value="POLIIIAc"/>
    <property type="match status" value="1"/>
</dbReference>
<dbReference type="InterPro" id="IPR011761">
    <property type="entry name" value="ATP-grasp"/>
</dbReference>